<keyword evidence="4 7" id="KW-0547">Nucleotide-binding</keyword>
<keyword evidence="5 10" id="KW-0418">Kinase</keyword>
<dbReference type="PANTHER" id="PTHR43289:SF6">
    <property type="entry name" value="SERINE_THREONINE-PROTEIN KINASE NEKL-3"/>
    <property type="match status" value="1"/>
</dbReference>
<feature type="compositionally biased region" description="Basic and acidic residues" evidence="8">
    <location>
        <begin position="286"/>
        <end position="301"/>
    </location>
</feature>
<dbReference type="InterPro" id="IPR008266">
    <property type="entry name" value="Tyr_kinase_AS"/>
</dbReference>
<dbReference type="PANTHER" id="PTHR43289">
    <property type="entry name" value="MITOGEN-ACTIVATED PROTEIN KINASE KINASE KINASE 20-RELATED"/>
    <property type="match status" value="1"/>
</dbReference>
<keyword evidence="3 10" id="KW-0808">Transferase</keyword>
<dbReference type="GO" id="GO:0004674">
    <property type="term" value="F:protein serine/threonine kinase activity"/>
    <property type="evidence" value="ECO:0007669"/>
    <property type="project" value="UniProtKB-EC"/>
</dbReference>
<gene>
    <name evidence="10" type="ORF">JOF53_001587</name>
</gene>
<feature type="region of interest" description="Disordered" evidence="8">
    <location>
        <begin position="282"/>
        <end position="301"/>
    </location>
</feature>
<dbReference type="InterPro" id="IPR000719">
    <property type="entry name" value="Prot_kinase_dom"/>
</dbReference>
<keyword evidence="11" id="KW-1185">Reference proteome</keyword>
<sequence length="350" mass="37999">MGLLDPGDEVNGLLVERRLGEGAFAEVYRVRHRVFGPLAMKVFKLVGTEHEAARLLEEARLLSRLGHPHIVRVFDAGTLPTAAGARGYFTVELVPGGSLERLLAEHPGRPVPVAEAVEVVEQITEGLAAAHRQDPPVLHRDLTLANVLLGQDGRGGRRVLLSDFGLARHADPVTRLASAQGTFAFLAPEVQRRQGYSAAADVYSVGTIAYHLLTRHFPYTDDPRLAPFALARFEHPARPPSQFNDEVDPELDAIVLGALDRDPGTRIPHAMALADRLRARRASVPRQRDCPHGAGHADGERRARAALTAARTPGGLPGAVAQLTGALDCCPCVRRRHGHRLALWRRGVVM</sequence>
<name>A0ABS5A813_9PSEU</name>
<feature type="domain" description="Protein kinase" evidence="9">
    <location>
        <begin position="13"/>
        <end position="278"/>
    </location>
</feature>
<dbReference type="SUPFAM" id="SSF56112">
    <property type="entry name" value="Protein kinase-like (PK-like)"/>
    <property type="match status" value="1"/>
</dbReference>
<accession>A0ABS5A813</accession>
<dbReference type="PROSITE" id="PS00107">
    <property type="entry name" value="PROTEIN_KINASE_ATP"/>
    <property type="match status" value="1"/>
</dbReference>
<dbReference type="InterPro" id="IPR017441">
    <property type="entry name" value="Protein_kinase_ATP_BS"/>
</dbReference>
<dbReference type="EMBL" id="JAGIOO010000001">
    <property type="protein sequence ID" value="MBP2472715.1"/>
    <property type="molecule type" value="Genomic_DNA"/>
</dbReference>
<evidence type="ECO:0000256" key="5">
    <source>
        <dbReference type="ARBA" id="ARBA00022777"/>
    </source>
</evidence>
<protein>
    <recommendedName>
        <fullName evidence="1">non-specific serine/threonine protein kinase</fullName>
        <ecNumber evidence="1">2.7.11.1</ecNumber>
    </recommendedName>
</protein>
<dbReference type="PROSITE" id="PS50011">
    <property type="entry name" value="PROTEIN_KINASE_DOM"/>
    <property type="match status" value="1"/>
</dbReference>
<dbReference type="InterPro" id="IPR011009">
    <property type="entry name" value="Kinase-like_dom_sf"/>
</dbReference>
<comment type="caution">
    <text evidence="10">The sequence shown here is derived from an EMBL/GenBank/DDBJ whole genome shotgun (WGS) entry which is preliminary data.</text>
</comment>
<reference evidence="10 11" key="1">
    <citation type="submission" date="2021-03" db="EMBL/GenBank/DDBJ databases">
        <title>Sequencing the genomes of 1000 actinobacteria strains.</title>
        <authorList>
            <person name="Klenk H.-P."/>
        </authorList>
    </citation>
    <scope>NUCLEOTIDE SEQUENCE [LARGE SCALE GENOMIC DNA]</scope>
    <source>
        <strain evidence="10 11">DSM 44580</strain>
    </source>
</reference>
<evidence type="ECO:0000259" key="9">
    <source>
        <dbReference type="PROSITE" id="PS50011"/>
    </source>
</evidence>
<dbReference type="RefSeq" id="WP_158103550.1">
    <property type="nucleotide sequence ID" value="NZ_JAGIOO010000001.1"/>
</dbReference>
<dbReference type="Gene3D" id="3.30.200.20">
    <property type="entry name" value="Phosphorylase Kinase, domain 1"/>
    <property type="match status" value="1"/>
</dbReference>
<keyword evidence="6 7" id="KW-0067">ATP-binding</keyword>
<dbReference type="Gene3D" id="1.10.510.10">
    <property type="entry name" value="Transferase(Phosphotransferase) domain 1"/>
    <property type="match status" value="1"/>
</dbReference>
<dbReference type="EC" id="2.7.11.1" evidence="1"/>
<dbReference type="CDD" id="cd14014">
    <property type="entry name" value="STKc_PknB_like"/>
    <property type="match status" value="1"/>
</dbReference>
<evidence type="ECO:0000256" key="7">
    <source>
        <dbReference type="PROSITE-ProRule" id="PRU10141"/>
    </source>
</evidence>
<evidence type="ECO:0000256" key="8">
    <source>
        <dbReference type="SAM" id="MobiDB-lite"/>
    </source>
</evidence>
<evidence type="ECO:0000256" key="2">
    <source>
        <dbReference type="ARBA" id="ARBA00022527"/>
    </source>
</evidence>
<evidence type="ECO:0000256" key="6">
    <source>
        <dbReference type="ARBA" id="ARBA00022840"/>
    </source>
</evidence>
<feature type="binding site" evidence="7">
    <location>
        <position position="41"/>
    </location>
    <ligand>
        <name>ATP</name>
        <dbReference type="ChEBI" id="CHEBI:30616"/>
    </ligand>
</feature>
<dbReference type="Pfam" id="PF00069">
    <property type="entry name" value="Pkinase"/>
    <property type="match status" value="1"/>
</dbReference>
<evidence type="ECO:0000256" key="4">
    <source>
        <dbReference type="ARBA" id="ARBA00022741"/>
    </source>
</evidence>
<evidence type="ECO:0000313" key="11">
    <source>
        <dbReference type="Proteomes" id="UP001519363"/>
    </source>
</evidence>
<organism evidence="10 11">
    <name type="scientific">Crossiella equi</name>
    <dbReference type="NCBI Taxonomy" id="130796"/>
    <lineage>
        <taxon>Bacteria</taxon>
        <taxon>Bacillati</taxon>
        <taxon>Actinomycetota</taxon>
        <taxon>Actinomycetes</taxon>
        <taxon>Pseudonocardiales</taxon>
        <taxon>Pseudonocardiaceae</taxon>
        <taxon>Crossiella</taxon>
    </lineage>
</organism>
<dbReference type="PROSITE" id="PS00109">
    <property type="entry name" value="PROTEIN_KINASE_TYR"/>
    <property type="match status" value="1"/>
</dbReference>
<keyword evidence="2" id="KW-0723">Serine/threonine-protein kinase</keyword>
<evidence type="ECO:0000256" key="3">
    <source>
        <dbReference type="ARBA" id="ARBA00022679"/>
    </source>
</evidence>
<proteinExistence type="predicted"/>
<dbReference type="Proteomes" id="UP001519363">
    <property type="component" value="Unassembled WGS sequence"/>
</dbReference>
<evidence type="ECO:0000313" key="10">
    <source>
        <dbReference type="EMBL" id="MBP2472715.1"/>
    </source>
</evidence>
<evidence type="ECO:0000256" key="1">
    <source>
        <dbReference type="ARBA" id="ARBA00012513"/>
    </source>
</evidence>